<dbReference type="SUPFAM" id="SSF46689">
    <property type="entry name" value="Homeodomain-like"/>
    <property type="match status" value="1"/>
</dbReference>
<dbReference type="PANTHER" id="PTHR30328:SF54">
    <property type="entry name" value="HTH-TYPE TRANSCRIPTIONAL REPRESSOR SCO4008"/>
    <property type="match status" value="1"/>
</dbReference>
<feature type="domain" description="HTH tetR-type" evidence="3">
    <location>
        <begin position="16"/>
        <end position="76"/>
    </location>
</feature>
<accession>A0A9W6ETU3</accession>
<comment type="caution">
    <text evidence="4">The sequence shown here is derived from an EMBL/GenBank/DDBJ whole genome shotgun (WGS) entry which is preliminary data.</text>
</comment>
<name>A0A9W6ETU3_9FLAO</name>
<proteinExistence type="predicted"/>
<evidence type="ECO:0000313" key="4">
    <source>
        <dbReference type="EMBL" id="GLB52565.1"/>
    </source>
</evidence>
<dbReference type="PRINTS" id="PR00455">
    <property type="entry name" value="HTHTETR"/>
</dbReference>
<dbReference type="InterPro" id="IPR001647">
    <property type="entry name" value="HTH_TetR"/>
</dbReference>
<keyword evidence="5" id="KW-1185">Reference proteome</keyword>
<dbReference type="InterPro" id="IPR050109">
    <property type="entry name" value="HTH-type_TetR-like_transc_reg"/>
</dbReference>
<dbReference type="PANTHER" id="PTHR30328">
    <property type="entry name" value="TRANSCRIPTIONAL REPRESSOR"/>
    <property type="match status" value="1"/>
</dbReference>
<dbReference type="AlphaFoldDB" id="A0A9W6ETU3"/>
<dbReference type="EMBL" id="BRVP01000009">
    <property type="protein sequence ID" value="GLB52565.1"/>
    <property type="molecule type" value="Genomic_DNA"/>
</dbReference>
<keyword evidence="1 2" id="KW-0238">DNA-binding</keyword>
<dbReference type="RefSeq" id="WP_281753916.1">
    <property type="nucleotide sequence ID" value="NZ_BRVP01000009.1"/>
</dbReference>
<evidence type="ECO:0000256" key="1">
    <source>
        <dbReference type="ARBA" id="ARBA00023125"/>
    </source>
</evidence>
<reference evidence="4" key="1">
    <citation type="submission" date="2022-07" db="EMBL/GenBank/DDBJ databases">
        <title>Taxonomy of Novel Oxalotrophic and Methylotrophic Bacteria.</title>
        <authorList>
            <person name="Sahin N."/>
            <person name="Tani A."/>
        </authorList>
    </citation>
    <scope>NUCLEOTIDE SEQUENCE</scope>
    <source>
        <strain evidence="4">AM327</strain>
    </source>
</reference>
<dbReference type="Gene3D" id="1.10.357.10">
    <property type="entry name" value="Tetracycline Repressor, domain 2"/>
    <property type="match status" value="1"/>
</dbReference>
<organism evidence="4 5">
    <name type="scientific">Neptunitalea chrysea</name>
    <dbReference type="NCBI Taxonomy" id="1647581"/>
    <lineage>
        <taxon>Bacteria</taxon>
        <taxon>Pseudomonadati</taxon>
        <taxon>Bacteroidota</taxon>
        <taxon>Flavobacteriia</taxon>
        <taxon>Flavobacteriales</taxon>
        <taxon>Flavobacteriaceae</taxon>
        <taxon>Neptunitalea</taxon>
    </lineage>
</organism>
<dbReference type="InterPro" id="IPR009057">
    <property type="entry name" value="Homeodomain-like_sf"/>
</dbReference>
<sequence>METFFVSKVSITIFVPDMENKIIERALDLFLNLGFKNVTMDEIAKETGISKKTIYQFFENKNTLILACLNSMTLEINKNISFVKEKNYNAVVEQMEVKKLIMRQLKSEKTSPHYQLQKYYPKIYANVRSRHKEIMSTCVADNLAKGIKEGLYRKEINIDIVTKIHFICAIEIKNEDHFPPEKYSVLEIMNTYTENFLRSMVTTKGLEILEQQLKQQ</sequence>
<dbReference type="Proteomes" id="UP001143545">
    <property type="component" value="Unassembled WGS sequence"/>
</dbReference>
<gene>
    <name evidence="4" type="ORF">NBRC110019_16050</name>
</gene>
<protein>
    <submittedName>
        <fullName evidence="4">TetR family transcriptional regulator</fullName>
    </submittedName>
</protein>
<evidence type="ECO:0000259" key="3">
    <source>
        <dbReference type="PROSITE" id="PS50977"/>
    </source>
</evidence>
<evidence type="ECO:0000313" key="5">
    <source>
        <dbReference type="Proteomes" id="UP001143545"/>
    </source>
</evidence>
<dbReference type="PROSITE" id="PS50977">
    <property type="entry name" value="HTH_TETR_2"/>
    <property type="match status" value="1"/>
</dbReference>
<evidence type="ECO:0000256" key="2">
    <source>
        <dbReference type="PROSITE-ProRule" id="PRU00335"/>
    </source>
</evidence>
<feature type="DNA-binding region" description="H-T-H motif" evidence="2">
    <location>
        <begin position="39"/>
        <end position="58"/>
    </location>
</feature>
<dbReference type="GO" id="GO:0003677">
    <property type="term" value="F:DNA binding"/>
    <property type="evidence" value="ECO:0007669"/>
    <property type="project" value="UniProtKB-UniRule"/>
</dbReference>
<dbReference type="Pfam" id="PF00440">
    <property type="entry name" value="TetR_N"/>
    <property type="match status" value="1"/>
</dbReference>